<accession>A0ABN5NJR2</accession>
<evidence type="ECO:0000313" key="1">
    <source>
        <dbReference type="EMBL" id="AXO14539.1"/>
    </source>
</evidence>
<keyword evidence="2" id="KW-1185">Reference proteome</keyword>
<reference evidence="1 2" key="1">
    <citation type="submission" date="2018-08" db="EMBL/GenBank/DDBJ databases">
        <title>Complete genome sequence of type strain Thalassospira indica MCCC 1A01103T, isolated from isolated from deep seawater of the Indian Ocean.</title>
        <authorList>
            <person name="Liu Y."/>
        </authorList>
    </citation>
    <scope>NUCLEOTIDE SEQUENCE [LARGE SCALE GENOMIC DNA]</scope>
    <source>
        <strain evidence="1 2">PB8BT</strain>
    </source>
</reference>
<dbReference type="EMBL" id="CP031555">
    <property type="protein sequence ID" value="AXO14539.1"/>
    <property type="molecule type" value="Genomic_DNA"/>
</dbReference>
<gene>
    <name evidence="1" type="ORF">DY252_10140</name>
</gene>
<evidence type="ECO:0000313" key="2">
    <source>
        <dbReference type="Proteomes" id="UP000256971"/>
    </source>
</evidence>
<sequence length="60" mass="6527">MPGQFILTAGYIKVAAQCHRQSAYFSAYSSAKLAINPLTGKHGDIRIKAMTFGQKPAITR</sequence>
<organism evidence="1 2">
    <name type="scientific">Thalassospira indica</name>
    <dbReference type="NCBI Taxonomy" id="1891279"/>
    <lineage>
        <taxon>Bacteria</taxon>
        <taxon>Pseudomonadati</taxon>
        <taxon>Pseudomonadota</taxon>
        <taxon>Alphaproteobacteria</taxon>
        <taxon>Rhodospirillales</taxon>
        <taxon>Thalassospiraceae</taxon>
        <taxon>Thalassospira</taxon>
    </lineage>
</organism>
<name>A0ABN5NJR2_9PROT</name>
<dbReference type="Proteomes" id="UP000256971">
    <property type="component" value="Chromosome"/>
</dbReference>
<proteinExistence type="predicted"/>
<protein>
    <submittedName>
        <fullName evidence="1">Uncharacterized protein</fullName>
    </submittedName>
</protein>